<protein>
    <submittedName>
        <fullName evidence="1">Uncharacterized protein</fullName>
    </submittedName>
</protein>
<dbReference type="RefSeq" id="XP_007692362.1">
    <property type="nucleotide sequence ID" value="XM_007694172.1"/>
</dbReference>
<reference evidence="1 2" key="1">
    <citation type="journal article" date="2013" name="PLoS Genet.">
        <title>Comparative genome structure, secondary metabolite, and effector coding capacity across Cochliobolus pathogens.</title>
        <authorList>
            <person name="Condon B.J."/>
            <person name="Leng Y."/>
            <person name="Wu D."/>
            <person name="Bushley K.E."/>
            <person name="Ohm R.A."/>
            <person name="Otillar R."/>
            <person name="Martin J."/>
            <person name="Schackwitz W."/>
            <person name="Grimwood J."/>
            <person name="MohdZainudin N."/>
            <person name="Xue C."/>
            <person name="Wang R."/>
            <person name="Manning V.A."/>
            <person name="Dhillon B."/>
            <person name="Tu Z.J."/>
            <person name="Steffenson B.J."/>
            <person name="Salamov A."/>
            <person name="Sun H."/>
            <person name="Lowry S."/>
            <person name="LaButti K."/>
            <person name="Han J."/>
            <person name="Copeland A."/>
            <person name="Lindquist E."/>
            <person name="Barry K."/>
            <person name="Schmutz J."/>
            <person name="Baker S.E."/>
            <person name="Ciuffetti L.M."/>
            <person name="Grigoriev I.V."/>
            <person name="Zhong S."/>
            <person name="Turgeon B.G."/>
        </authorList>
    </citation>
    <scope>NUCLEOTIDE SEQUENCE [LARGE SCALE GENOMIC DNA]</scope>
    <source>
        <strain evidence="1 2">ATCC 44560</strain>
    </source>
</reference>
<name>W6YNZ4_COCMI</name>
<evidence type="ECO:0000313" key="2">
    <source>
        <dbReference type="Proteomes" id="UP000054032"/>
    </source>
</evidence>
<proteinExistence type="predicted"/>
<dbReference type="AlphaFoldDB" id="W6YNZ4"/>
<dbReference type="GeneID" id="19118969"/>
<accession>W6YNZ4</accession>
<gene>
    <name evidence="1" type="ORF">COCMIDRAFT_107042</name>
</gene>
<dbReference type="Proteomes" id="UP000054032">
    <property type="component" value="Unassembled WGS sequence"/>
</dbReference>
<evidence type="ECO:0000313" key="1">
    <source>
        <dbReference type="EMBL" id="EUC41107.1"/>
    </source>
</evidence>
<dbReference type="KEGG" id="bor:COCMIDRAFT_107042"/>
<dbReference type="HOGENOM" id="CLU_2183481_0_0_1"/>
<keyword evidence="2" id="KW-1185">Reference proteome</keyword>
<sequence>MLSDLGVFLPGVSWVYRCSRVHWGYGVNVWSCFARLCTCGSPTLLFPMSMNAMIFYVGRYTKMGVFFLIPKLGISSSIEYTLEILSEAFLQSCLGKLSELHLPRACCAV</sequence>
<organism evidence="1 2">
    <name type="scientific">Bipolaris oryzae ATCC 44560</name>
    <dbReference type="NCBI Taxonomy" id="930090"/>
    <lineage>
        <taxon>Eukaryota</taxon>
        <taxon>Fungi</taxon>
        <taxon>Dikarya</taxon>
        <taxon>Ascomycota</taxon>
        <taxon>Pezizomycotina</taxon>
        <taxon>Dothideomycetes</taxon>
        <taxon>Pleosporomycetidae</taxon>
        <taxon>Pleosporales</taxon>
        <taxon>Pleosporineae</taxon>
        <taxon>Pleosporaceae</taxon>
        <taxon>Bipolaris</taxon>
    </lineage>
</organism>
<dbReference type="EMBL" id="KI964119">
    <property type="protein sequence ID" value="EUC41107.1"/>
    <property type="molecule type" value="Genomic_DNA"/>
</dbReference>